<keyword evidence="2" id="KW-1185">Reference proteome</keyword>
<dbReference type="Proteomes" id="UP000233786">
    <property type="component" value="Unassembled WGS sequence"/>
</dbReference>
<comment type="caution">
    <text evidence="1">The sequence shown here is derived from an EMBL/GenBank/DDBJ whole genome shotgun (WGS) entry which is preliminary data.</text>
</comment>
<reference evidence="1" key="1">
    <citation type="submission" date="2017-12" db="EMBL/GenBank/DDBJ databases">
        <title>Sequencing the genomes of 1000 Actinobacteria strains.</title>
        <authorList>
            <person name="Klenk H.-P."/>
        </authorList>
    </citation>
    <scope>NUCLEOTIDE SEQUENCE [LARGE SCALE GENOMIC DNA]</scope>
    <source>
        <strain evidence="1">DSM 44228</strain>
    </source>
</reference>
<name>A0A2N3Y5B5_SACSN</name>
<proteinExistence type="predicted"/>
<organism evidence="1 2">
    <name type="scientific">Saccharopolyspora spinosa</name>
    <dbReference type="NCBI Taxonomy" id="60894"/>
    <lineage>
        <taxon>Bacteria</taxon>
        <taxon>Bacillati</taxon>
        <taxon>Actinomycetota</taxon>
        <taxon>Actinomycetes</taxon>
        <taxon>Pseudonocardiales</taxon>
        <taxon>Pseudonocardiaceae</taxon>
        <taxon>Saccharopolyspora</taxon>
    </lineage>
</organism>
<evidence type="ECO:0000313" key="2">
    <source>
        <dbReference type="Proteomes" id="UP000233786"/>
    </source>
</evidence>
<gene>
    <name evidence="1" type="ORF">A8926_6178</name>
</gene>
<dbReference type="AlphaFoldDB" id="A0A2N3Y5B5"/>
<dbReference type="EMBL" id="PJNB01000001">
    <property type="protein sequence ID" value="PKW18117.1"/>
    <property type="molecule type" value="Genomic_DNA"/>
</dbReference>
<dbReference type="RefSeq" id="WP_010314010.1">
    <property type="nucleotide sequence ID" value="NZ_CP061007.1"/>
</dbReference>
<accession>A0A2N3Y5B5</accession>
<evidence type="ECO:0000313" key="1">
    <source>
        <dbReference type="EMBL" id="PKW18117.1"/>
    </source>
</evidence>
<protein>
    <submittedName>
        <fullName evidence="1">Uncharacterized protein</fullName>
    </submittedName>
</protein>
<sequence length="107" mass="11893">MADSFNFDEKIWSARGYVEISDVRVRREHFVTCCAYDRKILGIADLDFDEVEILDLVTVVNPVVPEIATADDRLDVSGGQFDLAVDFLAMRCLVTNDARSPGDLGHG</sequence>
<dbReference type="STRING" id="994479.GCA_000194155_06824"/>